<feature type="domain" description="Helicase ATP-binding" evidence="3">
    <location>
        <begin position="77"/>
        <end position="261"/>
    </location>
</feature>
<dbReference type="InterPro" id="IPR027417">
    <property type="entry name" value="P-loop_NTPase"/>
</dbReference>
<dbReference type="EMBL" id="CP080507">
    <property type="protein sequence ID" value="QYM77811.1"/>
    <property type="molecule type" value="Genomic_DNA"/>
</dbReference>
<dbReference type="PANTHER" id="PTHR47957:SF3">
    <property type="entry name" value="ATP-DEPENDENT HELICASE HRQ1"/>
    <property type="match status" value="1"/>
</dbReference>
<keyword evidence="2" id="KW-0067">ATP-binding</keyword>
<organism evidence="5 6">
    <name type="scientific">Horticoccus luteus</name>
    <dbReference type="NCBI Taxonomy" id="2862869"/>
    <lineage>
        <taxon>Bacteria</taxon>
        <taxon>Pseudomonadati</taxon>
        <taxon>Verrucomicrobiota</taxon>
        <taxon>Opitutia</taxon>
        <taxon>Opitutales</taxon>
        <taxon>Opitutaceae</taxon>
        <taxon>Horticoccus</taxon>
    </lineage>
</organism>
<sequence length="882" mass="96643">METNQLSAAIPQPTNSHVPALHQQLLAELSWQHIHTMHFPVRDGRWVAPATLPLTDPGLRVASQSPLGIYKHQQLALAHLLAGRNTAVTTGTGSGKSLVFQTAAIDLIAKDDSSRILVLYPLRALAEEQHERWNKALRIAGLQTEALLIIGDGIGRAERAKAIAKARIVIATPDILHAWAMLNREKEAGVRRFLKHLRLVAIDEAHAYTAVFGTQSAFLFRRLDHAVRRLGGCFQIAAASATMAEAGSHLRALTGRDFTLVGPESDSSPQHLKRLHFIQPAGASDLIAGLGRWFRACADTGDSRFLAFVESRVQAEHFARGAGRQSIDDESSEVNETGLEAAAGGAVRAYRSGFDNSYRRELVDHLRSGRVSGLISTSALELGMDLPDLGLGFIVGAPRSATAFFQRLGRFGRHGPADIFIVADGSAASAELMRNPELVRTLPLQRSTLYLDNPRVQYIHVLCQAHEERWSELDNPPSEFSSQVDFPAGFLELCGKELRGESVGDLRAMRPAGDEAPHHVFPLRDCDLQFTVKCGRGHFVMKLGTMTFAQVLREAYPGAVYWHAGRAYRVRSVQVNRRMVLVDESRQCFTKPRALSPVIQPDLAPEAVLVWRQHGDLSVVETGLQARESVSGFHERRGSAERDVQYPLQENEPSGVVYANERFCRHIESTGVLLSHPELSNAAVRISEIASALEDSFLRVVPIERQDLAAGTGRLRVSRRGLQRGDRFVALYDRVYGSLRLSSHLSSPDVLKDVLSRAVTAAQNSASMDAITLQALRALAHSAQELGRQVAELDTPTDTTNPASVNLVQVIRPGTCGVHRSSGATFQVEGAFYSPGGIRYRGRFDHQRPDDLSGHIPASEIRELPGETEFAQFDITAGAILS</sequence>
<protein>
    <submittedName>
        <fullName evidence="5">DEAD/DEAH box helicase</fullName>
    </submittedName>
</protein>
<dbReference type="GO" id="GO:0003676">
    <property type="term" value="F:nucleic acid binding"/>
    <property type="evidence" value="ECO:0007669"/>
    <property type="project" value="InterPro"/>
</dbReference>
<proteinExistence type="predicted"/>
<dbReference type="SMART" id="SM00487">
    <property type="entry name" value="DEXDc"/>
    <property type="match status" value="1"/>
</dbReference>
<keyword evidence="5" id="KW-0378">Hydrolase</keyword>
<evidence type="ECO:0000313" key="6">
    <source>
        <dbReference type="Proteomes" id="UP000825051"/>
    </source>
</evidence>
<dbReference type="Pfam" id="PF00270">
    <property type="entry name" value="DEAD"/>
    <property type="match status" value="1"/>
</dbReference>
<dbReference type="InterPro" id="IPR011545">
    <property type="entry name" value="DEAD/DEAH_box_helicase_dom"/>
</dbReference>
<evidence type="ECO:0000259" key="4">
    <source>
        <dbReference type="PROSITE" id="PS51194"/>
    </source>
</evidence>
<dbReference type="GO" id="GO:0005524">
    <property type="term" value="F:ATP binding"/>
    <property type="evidence" value="ECO:0007669"/>
    <property type="project" value="UniProtKB-KW"/>
</dbReference>
<keyword evidence="1" id="KW-0547">Nucleotide-binding</keyword>
<evidence type="ECO:0000256" key="1">
    <source>
        <dbReference type="ARBA" id="ARBA00022741"/>
    </source>
</evidence>
<dbReference type="GO" id="GO:0043138">
    <property type="term" value="F:3'-5' DNA helicase activity"/>
    <property type="evidence" value="ECO:0007669"/>
    <property type="project" value="TreeGrafter"/>
</dbReference>
<dbReference type="KEGG" id="ole:K0B96_10810"/>
<dbReference type="PROSITE" id="PS51194">
    <property type="entry name" value="HELICASE_CTER"/>
    <property type="match status" value="1"/>
</dbReference>
<dbReference type="AlphaFoldDB" id="A0A8F9TTL0"/>
<keyword evidence="5" id="KW-0347">Helicase</keyword>
<dbReference type="RefSeq" id="WP_220160915.1">
    <property type="nucleotide sequence ID" value="NZ_CP080507.1"/>
</dbReference>
<dbReference type="Gene3D" id="3.40.50.300">
    <property type="entry name" value="P-loop containing nucleotide triphosphate hydrolases"/>
    <property type="match status" value="2"/>
</dbReference>
<name>A0A8F9TTL0_9BACT</name>
<evidence type="ECO:0000313" key="5">
    <source>
        <dbReference type="EMBL" id="QYM77811.1"/>
    </source>
</evidence>
<dbReference type="SUPFAM" id="SSF52540">
    <property type="entry name" value="P-loop containing nucleoside triphosphate hydrolases"/>
    <property type="match status" value="1"/>
</dbReference>
<dbReference type="Proteomes" id="UP000825051">
    <property type="component" value="Chromosome"/>
</dbReference>
<dbReference type="GO" id="GO:0036297">
    <property type="term" value="P:interstrand cross-link repair"/>
    <property type="evidence" value="ECO:0007669"/>
    <property type="project" value="TreeGrafter"/>
</dbReference>
<dbReference type="Pfam" id="PF00271">
    <property type="entry name" value="Helicase_C"/>
    <property type="match status" value="1"/>
</dbReference>
<feature type="domain" description="Helicase C-terminal" evidence="4">
    <location>
        <begin position="289"/>
        <end position="450"/>
    </location>
</feature>
<dbReference type="SMART" id="SM00490">
    <property type="entry name" value="HELICc"/>
    <property type="match status" value="1"/>
</dbReference>
<dbReference type="PROSITE" id="PS51192">
    <property type="entry name" value="HELICASE_ATP_BIND_1"/>
    <property type="match status" value="1"/>
</dbReference>
<evidence type="ECO:0000259" key="3">
    <source>
        <dbReference type="PROSITE" id="PS51192"/>
    </source>
</evidence>
<keyword evidence="6" id="KW-1185">Reference proteome</keyword>
<dbReference type="InterPro" id="IPR014001">
    <property type="entry name" value="Helicase_ATP-bd"/>
</dbReference>
<dbReference type="GO" id="GO:0006289">
    <property type="term" value="P:nucleotide-excision repair"/>
    <property type="evidence" value="ECO:0007669"/>
    <property type="project" value="TreeGrafter"/>
</dbReference>
<dbReference type="InterPro" id="IPR001650">
    <property type="entry name" value="Helicase_C-like"/>
</dbReference>
<evidence type="ECO:0000256" key="2">
    <source>
        <dbReference type="ARBA" id="ARBA00022840"/>
    </source>
</evidence>
<dbReference type="PANTHER" id="PTHR47957">
    <property type="entry name" value="ATP-DEPENDENT HELICASE HRQ1"/>
    <property type="match status" value="1"/>
</dbReference>
<accession>A0A8F9TTL0</accession>
<reference evidence="5" key="1">
    <citation type="submission" date="2021-08" db="EMBL/GenBank/DDBJ databases">
        <title>Genome of a novel bacterium of the phylum Verrucomicrobia, Oleiharenicola sp. KSB-15.</title>
        <authorList>
            <person name="Chung J.-H."/>
            <person name="Ahn J.-H."/>
            <person name="Yoon Y."/>
            <person name="Kim D.-Y."/>
            <person name="An S.-H."/>
            <person name="Park I."/>
            <person name="Yeon J."/>
        </authorList>
    </citation>
    <scope>NUCLEOTIDE SEQUENCE</scope>
    <source>
        <strain evidence="5">KSB-15</strain>
    </source>
</reference>
<gene>
    <name evidence="5" type="ORF">K0B96_10810</name>
</gene>